<dbReference type="CDD" id="cd17040">
    <property type="entry name" value="Ubl_MoaD_like"/>
    <property type="match status" value="1"/>
</dbReference>
<organism evidence="1 2">
    <name type="scientific">Rothia koreensis</name>
    <dbReference type="NCBI Taxonomy" id="592378"/>
    <lineage>
        <taxon>Bacteria</taxon>
        <taxon>Bacillati</taxon>
        <taxon>Actinomycetota</taxon>
        <taxon>Actinomycetes</taxon>
        <taxon>Micrococcales</taxon>
        <taxon>Micrococcaceae</taxon>
        <taxon>Rothia</taxon>
    </lineage>
</organism>
<comment type="caution">
    <text evidence="1">The sequence shown here is derived from an EMBL/GenBank/DDBJ whole genome shotgun (WGS) entry which is preliminary data.</text>
</comment>
<dbReference type="InterPro" id="IPR016155">
    <property type="entry name" value="Mopterin_synth/thiamin_S_b"/>
</dbReference>
<dbReference type="OrthoDB" id="3255135at2"/>
<dbReference type="Pfam" id="PF02597">
    <property type="entry name" value="ThiS"/>
    <property type="match status" value="1"/>
</dbReference>
<dbReference type="SUPFAM" id="SSF54285">
    <property type="entry name" value="MoaD/ThiS"/>
    <property type="match status" value="1"/>
</dbReference>
<dbReference type="InterPro" id="IPR003749">
    <property type="entry name" value="ThiS/MoaD-like"/>
</dbReference>
<evidence type="ECO:0000313" key="2">
    <source>
        <dbReference type="Proteomes" id="UP000462152"/>
    </source>
</evidence>
<proteinExistence type="predicted"/>
<reference evidence="1 2" key="1">
    <citation type="submission" date="2019-12" db="EMBL/GenBank/DDBJ databases">
        <authorList>
            <person name="Li J."/>
            <person name="Shi Y."/>
            <person name="Xu G."/>
            <person name="Xiao D."/>
            <person name="Ran X."/>
        </authorList>
    </citation>
    <scope>NUCLEOTIDE SEQUENCE [LARGE SCALE GENOMIC DNA]</scope>
    <source>
        <strain evidence="1 2">JCM 15915</strain>
    </source>
</reference>
<dbReference type="Gene3D" id="3.10.20.30">
    <property type="match status" value="1"/>
</dbReference>
<keyword evidence="2" id="KW-1185">Reference proteome</keyword>
<dbReference type="EMBL" id="WOGT01000001">
    <property type="protein sequence ID" value="MUN53752.1"/>
    <property type="molecule type" value="Genomic_DNA"/>
</dbReference>
<evidence type="ECO:0000313" key="1">
    <source>
        <dbReference type="EMBL" id="MUN53752.1"/>
    </source>
</evidence>
<dbReference type="AlphaFoldDB" id="A0A7K1LFL7"/>
<protein>
    <submittedName>
        <fullName evidence="1">MoaD/ThiS family protein</fullName>
    </submittedName>
</protein>
<gene>
    <name evidence="1" type="ORF">GMA10_00670</name>
</gene>
<dbReference type="Proteomes" id="UP000462152">
    <property type="component" value="Unassembled WGS sequence"/>
</dbReference>
<accession>A0A7K1LFL7</accession>
<sequence>MVDIHYFAAARAARGQSTETVDAGANGLVTLADLVETLGREHTEHRAAGLTLAEVFGRCTFLADGRRAEPSAPLANVERIDIMPPFAGG</sequence>
<dbReference type="RefSeq" id="WP_129313869.1">
    <property type="nucleotide sequence ID" value="NZ_CP197643.1"/>
</dbReference>
<dbReference type="InterPro" id="IPR012675">
    <property type="entry name" value="Beta-grasp_dom_sf"/>
</dbReference>
<name>A0A7K1LFL7_9MICC</name>